<dbReference type="PANTHER" id="PTHR15108">
    <property type="entry name" value="N-ACYLGLUCOSAMINE-2-EPIMERASE"/>
    <property type="match status" value="1"/>
</dbReference>
<dbReference type="HAMAP" id="MF_00929">
    <property type="entry name" value="Cellobiose_2_epim"/>
    <property type="match status" value="1"/>
</dbReference>
<dbReference type="SUPFAM" id="SSF48208">
    <property type="entry name" value="Six-hairpin glycosidases"/>
    <property type="match status" value="1"/>
</dbReference>
<evidence type="ECO:0000256" key="2">
    <source>
        <dbReference type="ARBA" id="ARBA00008558"/>
    </source>
</evidence>
<dbReference type="GO" id="GO:0005975">
    <property type="term" value="P:carbohydrate metabolic process"/>
    <property type="evidence" value="ECO:0007669"/>
    <property type="project" value="InterPro"/>
</dbReference>
<protein>
    <recommendedName>
        <fullName evidence="4">Cellobiose 2-epimerase</fullName>
        <shortName evidence="4">CE</shortName>
        <ecNumber evidence="4">5.1.3.11</ecNumber>
    </recommendedName>
</protein>
<comment type="caution">
    <text evidence="5">The sequence shown here is derived from an EMBL/GenBank/DDBJ whole genome shotgun (WGS) entry which is preliminary data.</text>
</comment>
<name>A0A5J5IJ10_9BACT</name>
<keyword evidence="3 4" id="KW-0413">Isomerase</keyword>
<dbReference type="InterPro" id="IPR010819">
    <property type="entry name" value="AGE/CE"/>
</dbReference>
<dbReference type="Gene3D" id="1.50.10.10">
    <property type="match status" value="1"/>
</dbReference>
<comment type="catalytic activity">
    <reaction evidence="1 4">
        <text>D-cellobiose = beta-D-glucosyl-(1-&gt;4)-D-mannopyranose</text>
        <dbReference type="Rhea" id="RHEA:23384"/>
        <dbReference type="ChEBI" id="CHEBI:17057"/>
        <dbReference type="ChEBI" id="CHEBI:47931"/>
        <dbReference type="EC" id="5.1.3.11"/>
    </reaction>
</comment>
<keyword evidence="6" id="KW-1185">Reference proteome</keyword>
<dbReference type="Pfam" id="PF07221">
    <property type="entry name" value="GlcNAc_2-epim"/>
    <property type="match status" value="1"/>
</dbReference>
<evidence type="ECO:0000256" key="3">
    <source>
        <dbReference type="ARBA" id="ARBA00023235"/>
    </source>
</evidence>
<gene>
    <name evidence="5" type="ORF">FW778_15055</name>
</gene>
<dbReference type="InterPro" id="IPR028584">
    <property type="entry name" value="Cellobiose_2_epim"/>
</dbReference>
<dbReference type="EMBL" id="VYQF01000004">
    <property type="protein sequence ID" value="KAA9038229.1"/>
    <property type="molecule type" value="Genomic_DNA"/>
</dbReference>
<evidence type="ECO:0000256" key="4">
    <source>
        <dbReference type="HAMAP-Rule" id="MF_00929"/>
    </source>
</evidence>
<dbReference type="InterPro" id="IPR012341">
    <property type="entry name" value="6hp_glycosidase-like_sf"/>
</dbReference>
<organism evidence="5 6">
    <name type="scientific">Ginsengibacter hankyongi</name>
    <dbReference type="NCBI Taxonomy" id="2607284"/>
    <lineage>
        <taxon>Bacteria</taxon>
        <taxon>Pseudomonadati</taxon>
        <taxon>Bacteroidota</taxon>
        <taxon>Chitinophagia</taxon>
        <taxon>Chitinophagales</taxon>
        <taxon>Chitinophagaceae</taxon>
        <taxon>Ginsengibacter</taxon>
    </lineage>
</organism>
<dbReference type="Proteomes" id="UP000326903">
    <property type="component" value="Unassembled WGS sequence"/>
</dbReference>
<evidence type="ECO:0000256" key="1">
    <source>
        <dbReference type="ARBA" id="ARBA00001470"/>
    </source>
</evidence>
<sequence length="389" mass="45163">MQQELSAILHFWQRYTPDTAFGGFYGRLDNLNNVSKNAPKGSVLNSRILWAFSAAFNLQGNKDYLDVANRAFQYIINYFIDKTNGGIYWTVDYKGEPLDTKKQMYALSFGIYGLSEFYVASKNQQAKETAIALYHLIVEHSYDKINGGYLEALSADWKEIGDLRLSKKDANEKKSMNTHLHILECFAALYRIWPDEVLKNKIEELIQIFLDHIIDKKSNHQVLFFDEQWNPKSNIISYGHDIEAAWLIQEAAEIIQNKNLIEKIKIRSVQLANAAAEGLDTDGGLWYEYEVEEKNLIKEKHSWPQAESMIGFFNAWQLTGNEDLLEKSFASWKFIQQHILDKKNGEWFWGVKENYSLMNEDKVGPWKCPYHNSRACIELIKRIDNTLKS</sequence>
<dbReference type="GO" id="GO:0047736">
    <property type="term" value="F:cellobiose epimerase activity"/>
    <property type="evidence" value="ECO:0007669"/>
    <property type="project" value="UniProtKB-UniRule"/>
</dbReference>
<dbReference type="InterPro" id="IPR008928">
    <property type="entry name" value="6-hairpin_glycosidase_sf"/>
</dbReference>
<dbReference type="AlphaFoldDB" id="A0A5J5IJ10"/>
<comment type="function">
    <text evidence="4">Catalyzes the reversible epimerization of cellobiose to 4-O-beta-D-glucopyranosyl-D-mannose (Glc-Man).</text>
</comment>
<accession>A0A5J5IJ10</accession>
<evidence type="ECO:0000313" key="6">
    <source>
        <dbReference type="Proteomes" id="UP000326903"/>
    </source>
</evidence>
<proteinExistence type="inferred from homology"/>
<evidence type="ECO:0000313" key="5">
    <source>
        <dbReference type="EMBL" id="KAA9038229.1"/>
    </source>
</evidence>
<comment type="similarity">
    <text evidence="2">Belongs to the N-acylglucosamine 2-epimerase family.</text>
</comment>
<dbReference type="EC" id="5.1.3.11" evidence="4"/>
<comment type="similarity">
    <text evidence="4">Belongs to the cellobiose 2-epimerase family.</text>
</comment>
<reference evidence="5 6" key="1">
    <citation type="submission" date="2019-09" db="EMBL/GenBank/DDBJ databases">
        <title>Draft genome sequence of Ginsengibacter sp. BR5-29.</title>
        <authorList>
            <person name="Im W.-T."/>
        </authorList>
    </citation>
    <scope>NUCLEOTIDE SEQUENCE [LARGE SCALE GENOMIC DNA]</scope>
    <source>
        <strain evidence="5 6">BR5-29</strain>
    </source>
</reference>